<proteinExistence type="inferred from homology"/>
<evidence type="ECO:0000313" key="5">
    <source>
        <dbReference type="Proteomes" id="UP000193010"/>
    </source>
</evidence>
<dbReference type="EMBL" id="LQOV01000004">
    <property type="protein sequence ID" value="ORV56591.1"/>
    <property type="molecule type" value="Genomic_DNA"/>
</dbReference>
<dbReference type="SMART" id="SM00701">
    <property type="entry name" value="PGRP"/>
    <property type="match status" value="1"/>
</dbReference>
<protein>
    <recommendedName>
        <fullName evidence="3">Peptidoglycan recognition protein family domain-containing protein</fullName>
    </recommendedName>
</protein>
<dbReference type="SUPFAM" id="SSF55846">
    <property type="entry name" value="N-acetylmuramoyl-L-alanine amidase-like"/>
    <property type="match status" value="1"/>
</dbReference>
<organism evidence="4 5">
    <name type="scientific">Mycobacterium florentinum</name>
    <dbReference type="NCBI Taxonomy" id="292462"/>
    <lineage>
        <taxon>Bacteria</taxon>
        <taxon>Bacillati</taxon>
        <taxon>Actinomycetota</taxon>
        <taxon>Actinomycetes</taxon>
        <taxon>Mycobacteriales</taxon>
        <taxon>Mycobacteriaceae</taxon>
        <taxon>Mycobacterium</taxon>
        <taxon>Mycobacterium simiae complex</taxon>
    </lineage>
</organism>
<keyword evidence="2" id="KW-0732">Signal</keyword>
<feature type="domain" description="Peptidoglycan recognition protein family" evidence="3">
    <location>
        <begin position="44"/>
        <end position="192"/>
    </location>
</feature>
<evidence type="ECO:0000256" key="1">
    <source>
        <dbReference type="ARBA" id="ARBA00007553"/>
    </source>
</evidence>
<evidence type="ECO:0000313" key="4">
    <source>
        <dbReference type="EMBL" id="ORV56591.1"/>
    </source>
</evidence>
<dbReference type="PANTHER" id="PTHR11022:SF41">
    <property type="entry name" value="PEPTIDOGLYCAN-RECOGNITION PROTEIN LC-RELATED"/>
    <property type="match status" value="1"/>
</dbReference>
<dbReference type="Pfam" id="PF01510">
    <property type="entry name" value="Amidase_2"/>
    <property type="match status" value="1"/>
</dbReference>
<dbReference type="GO" id="GO:0008270">
    <property type="term" value="F:zinc ion binding"/>
    <property type="evidence" value="ECO:0007669"/>
    <property type="project" value="InterPro"/>
</dbReference>
<gene>
    <name evidence="4" type="ORF">AWC05_10330</name>
</gene>
<dbReference type="InterPro" id="IPR002502">
    <property type="entry name" value="Amidase_domain"/>
</dbReference>
<dbReference type="GO" id="GO:0009253">
    <property type="term" value="P:peptidoglycan catabolic process"/>
    <property type="evidence" value="ECO:0007669"/>
    <property type="project" value="InterPro"/>
</dbReference>
<dbReference type="Gene3D" id="3.40.80.10">
    <property type="entry name" value="Peptidoglycan recognition protein-like"/>
    <property type="match status" value="1"/>
</dbReference>
<dbReference type="STRING" id="292462.AWC05_10330"/>
<dbReference type="PANTHER" id="PTHR11022">
    <property type="entry name" value="PEPTIDOGLYCAN RECOGNITION PROTEIN"/>
    <property type="match status" value="1"/>
</dbReference>
<accession>A0A1X1UII6</accession>
<feature type="signal peptide" evidence="2">
    <location>
        <begin position="1"/>
        <end position="29"/>
    </location>
</feature>
<comment type="caution">
    <text evidence="4">The sequence shown here is derived from an EMBL/GenBank/DDBJ whole genome shotgun (WGS) entry which is preliminary data.</text>
</comment>
<keyword evidence="5" id="KW-1185">Reference proteome</keyword>
<dbReference type="AlphaFoldDB" id="A0A1X1UII6"/>
<reference evidence="4 5" key="1">
    <citation type="submission" date="2016-01" db="EMBL/GenBank/DDBJ databases">
        <title>The new phylogeny of the genus Mycobacterium.</title>
        <authorList>
            <person name="Tarcisio F."/>
            <person name="Conor M."/>
            <person name="Antonella G."/>
            <person name="Elisabetta G."/>
            <person name="Giulia F.S."/>
            <person name="Sara T."/>
            <person name="Anna F."/>
            <person name="Clotilde B."/>
            <person name="Roberto B."/>
            <person name="Veronica D.S."/>
            <person name="Fabio R."/>
            <person name="Monica P."/>
            <person name="Olivier J."/>
            <person name="Enrico T."/>
            <person name="Nicola S."/>
        </authorList>
    </citation>
    <scope>NUCLEOTIDE SEQUENCE [LARGE SCALE GENOMIC DNA]</scope>
    <source>
        <strain evidence="4 5">DSM 44852</strain>
    </source>
</reference>
<dbReference type="InterPro" id="IPR006619">
    <property type="entry name" value="PGRP_domain_met/bac"/>
</dbReference>
<evidence type="ECO:0000256" key="2">
    <source>
        <dbReference type="SAM" id="SignalP"/>
    </source>
</evidence>
<sequence>MLKYAAAAPAVLGLGMAAGVLGAPARAPADPNVSVLATAPGHPVNIISRAGWGADESIRRGIPRCGNGIRAGIVHHSATGNGYAPTDSAAIVRSIYECHTLAHGWGDIGYNALVDKYGQMFEGRFGGITKPVEGIHTGGFNTDTWAVCMIGDLSQAPPTPEQLRAVGQLLGWRLAMDAVNPNGTVVLTSAGGPDTRFPQGATPTLPSIFAHRDVGDTACPGNAGYAFMERIRDIAARFRQVPNAQDLAESMQGGAIYARWQAMGGMTGPLGAPTSPEAPSGDSIRYVVFANGAIYWSPATGAQPLSGRIYEAWATLRYERGPLGLPTSAEIQEPEWIVQNFQHGTLNFNRQTSTVMTVMDGVASVVPPPPVGGPPVQLERFSVARNPVV</sequence>
<dbReference type="InterPro" id="IPR013207">
    <property type="entry name" value="LGFP"/>
</dbReference>
<evidence type="ECO:0000259" key="3">
    <source>
        <dbReference type="SMART" id="SM00701"/>
    </source>
</evidence>
<comment type="similarity">
    <text evidence="1">Belongs to the N-acetylmuramoyl-L-alanine amidase 2 family.</text>
</comment>
<dbReference type="GO" id="GO:0008745">
    <property type="term" value="F:N-acetylmuramoyl-L-alanine amidase activity"/>
    <property type="evidence" value="ECO:0007669"/>
    <property type="project" value="InterPro"/>
</dbReference>
<name>A0A1X1UII6_MYCFL</name>
<dbReference type="CDD" id="cd06583">
    <property type="entry name" value="PGRP"/>
    <property type="match status" value="1"/>
</dbReference>
<dbReference type="Pfam" id="PF08310">
    <property type="entry name" value="LGFP"/>
    <property type="match status" value="1"/>
</dbReference>
<dbReference type="Proteomes" id="UP000193010">
    <property type="component" value="Unassembled WGS sequence"/>
</dbReference>
<feature type="chain" id="PRO_5013027250" description="Peptidoglycan recognition protein family domain-containing protein" evidence="2">
    <location>
        <begin position="30"/>
        <end position="389"/>
    </location>
</feature>
<dbReference type="InterPro" id="IPR015510">
    <property type="entry name" value="PGRP"/>
</dbReference>
<dbReference type="InterPro" id="IPR036505">
    <property type="entry name" value="Amidase/PGRP_sf"/>
</dbReference>